<feature type="region of interest" description="Disordered" evidence="4">
    <location>
        <begin position="409"/>
        <end position="434"/>
    </location>
</feature>
<keyword evidence="3" id="KW-0067">ATP-binding</keyword>
<dbReference type="Proteomes" id="UP000030106">
    <property type="component" value="Unassembled WGS sequence"/>
</dbReference>
<dbReference type="SUPFAM" id="SSF56266">
    <property type="entry name" value="DmpA/ArgJ-like"/>
    <property type="match status" value="1"/>
</dbReference>
<dbReference type="HOGENOM" id="CLU_307538_0_0_1"/>
<proteinExistence type="inferred from homology"/>
<evidence type="ECO:0000313" key="5">
    <source>
        <dbReference type="EMBL" id="KGQ10709.1"/>
    </source>
</evidence>
<dbReference type="CDD" id="cd02253">
    <property type="entry name" value="DmpA"/>
    <property type="match status" value="1"/>
</dbReference>
<dbReference type="InterPro" id="IPR027417">
    <property type="entry name" value="P-loop_NTPase"/>
</dbReference>
<organism evidence="5 6">
    <name type="scientific">Beauveria bassiana D1-5</name>
    <dbReference type="NCBI Taxonomy" id="1245745"/>
    <lineage>
        <taxon>Eukaryota</taxon>
        <taxon>Fungi</taxon>
        <taxon>Dikarya</taxon>
        <taxon>Ascomycota</taxon>
        <taxon>Pezizomycotina</taxon>
        <taxon>Sordariomycetes</taxon>
        <taxon>Hypocreomycetidae</taxon>
        <taxon>Hypocreales</taxon>
        <taxon>Cordycipitaceae</taxon>
        <taxon>Beauveria</taxon>
    </lineage>
</organism>
<evidence type="ECO:0000256" key="3">
    <source>
        <dbReference type="ARBA" id="ARBA00022840"/>
    </source>
</evidence>
<dbReference type="InterPro" id="IPR005654">
    <property type="entry name" value="ATPase_AFG1-like"/>
</dbReference>
<sequence length="961" mass="104930">MSTPHSTSPRGRLRDVVPSVFLGSWPPGSKNGITDVPGVRVHTQSIHSENGNVNTGITTIIPRAEWFNKACHAGVFRFNGSGEMTGTHWIEETGLLHSPIILTNSFAVGQAYTGIYQYALKNYTGDESEVGWFLLPVVGETFDGYLNDLGVFAVTPEHIVKGLENASSDAVREGNTGGGTGMICQGFKGGTGTSSRVVPAAAEGKTYTVAALVQANYGRQHHLRISGVPVGRILADETSKKAAEAGTEVPKNEADASKETKDGSIIIILATDAPLHPTQLQRLAKRATVGLARVGGYGHNPSGDIFMAFSTANEMAVQTVNSNVRKVDPFKLGSHSIEAADDQTINALFEATADATEEAIYNALCMAETMVGNRGHCIEALPLDKLKEIMDSTAAAVLSRRLQASANCGRSANAKQARRRSIQTLSGGRSASASPLLKRRPAKNVWKCPETHLVRGGALVQFRSLATEAGANADGGGPLAEYDRRVEAGELRNDEHQRGIIESLQHLYNELRDYDAPTVVHPSLESLKPKKSVFSSIFGGGPKKGEAAIGQIPDNLPRGLYLFGDVGSGKTMLMNLFYDTLPPSVKSKTRIHFHNFMQDVHKRLHKIKMEHGNDIDAVPFVAADIADKGNVLCFDEFQCTDVADAMILRRLLEALMSHGIVMVTTSNRHPNELYKNGIQRESFIPAIKLLKTRLHVINLDSPTDYRKIPRPPSGVYHTPLDKHANSHAEKWFRFLGDTEHFAPHPETQKVWGREIYVPRVSGRCAWFTFDELIRQPKSAADYLELVRCYDAFIVTEVPGMTIRERDLARRFITFIDAVYEGNAKLVLTTERPLGELFVSRDEIAESLLASSSSSSNNNSSAPASLLSSSEGPLSAKKPAASMEEVMDEMMADPDGSAAKLKASNLFSGEEEAFAFARALSRLSHMESKEWVERGMGLESKGGKEDKDNWTRTRSRQMEDSM</sequence>
<dbReference type="eggNOG" id="KOG2383">
    <property type="taxonomic scope" value="Eukaryota"/>
</dbReference>
<dbReference type="PANTHER" id="PTHR12169:SF6">
    <property type="entry name" value="AFG1-LIKE ATPASE"/>
    <property type="match status" value="1"/>
</dbReference>
<evidence type="ECO:0000313" key="6">
    <source>
        <dbReference type="Proteomes" id="UP000030106"/>
    </source>
</evidence>
<evidence type="ECO:0000256" key="1">
    <source>
        <dbReference type="ARBA" id="ARBA00010322"/>
    </source>
</evidence>
<dbReference type="FunFam" id="3.60.70.12:FF:000004">
    <property type="entry name" value="Beta-peptidyl aminopeptidase BapA"/>
    <property type="match status" value="1"/>
</dbReference>
<dbReference type="GO" id="GO:0005743">
    <property type="term" value="C:mitochondrial inner membrane"/>
    <property type="evidence" value="ECO:0007669"/>
    <property type="project" value="EnsemblFungi"/>
</dbReference>
<dbReference type="GO" id="GO:0005524">
    <property type="term" value="F:ATP binding"/>
    <property type="evidence" value="ECO:0007669"/>
    <property type="project" value="UniProtKB-KW"/>
</dbReference>
<dbReference type="GO" id="GO:0016887">
    <property type="term" value="F:ATP hydrolysis activity"/>
    <property type="evidence" value="ECO:0007669"/>
    <property type="project" value="InterPro"/>
</dbReference>
<dbReference type="Pfam" id="PF03969">
    <property type="entry name" value="AFG1_ATPase"/>
    <property type="match status" value="1"/>
</dbReference>
<comment type="similarity">
    <text evidence="1">Belongs to the AFG1 ATPase family.</text>
</comment>
<feature type="compositionally biased region" description="Polar residues" evidence="4">
    <location>
        <begin position="422"/>
        <end position="433"/>
    </location>
</feature>
<dbReference type="NCBIfam" id="NF040713">
    <property type="entry name" value="ZapE"/>
    <property type="match status" value="1"/>
</dbReference>
<dbReference type="PANTHER" id="PTHR12169">
    <property type="entry name" value="ATPASE N2B"/>
    <property type="match status" value="1"/>
</dbReference>
<dbReference type="Gene3D" id="3.40.50.300">
    <property type="entry name" value="P-loop containing nucleotide triphosphate hydrolases"/>
    <property type="match status" value="1"/>
</dbReference>
<dbReference type="Pfam" id="PF03576">
    <property type="entry name" value="Peptidase_S58"/>
    <property type="match status" value="1"/>
</dbReference>
<protein>
    <submittedName>
        <fullName evidence="5">Protein AFG1</fullName>
    </submittedName>
</protein>
<gene>
    <name evidence="5" type="ORF">BBAD15_g3943</name>
</gene>
<dbReference type="GO" id="GO:0034599">
    <property type="term" value="P:cellular response to oxidative stress"/>
    <property type="evidence" value="ECO:0007669"/>
    <property type="project" value="EnsemblFungi"/>
</dbReference>
<dbReference type="InterPro" id="IPR016117">
    <property type="entry name" value="ArgJ-like_dom_sf"/>
</dbReference>
<dbReference type="AlphaFoldDB" id="A0A0A2WCK5"/>
<reference evidence="5 6" key="1">
    <citation type="submission" date="2012-10" db="EMBL/GenBank/DDBJ databases">
        <title>Genome sequencing and analysis of entomopathogenic fungi Beauveria bassiana D1-5.</title>
        <authorList>
            <person name="Li Q."/>
            <person name="Wang L."/>
            <person name="Zhang Z."/>
            <person name="Wang Q."/>
            <person name="Ren J."/>
            <person name="Wang M."/>
            <person name="Xu W."/>
            <person name="Wang J."/>
            <person name="Lu Y."/>
            <person name="Du Q."/>
            <person name="Sun Z."/>
        </authorList>
    </citation>
    <scope>NUCLEOTIDE SEQUENCE [LARGE SCALE GENOMIC DNA]</scope>
    <source>
        <strain evidence="5 6">D1-5</strain>
    </source>
</reference>
<feature type="region of interest" description="Disordered" evidence="4">
    <location>
        <begin position="933"/>
        <end position="961"/>
    </location>
</feature>
<dbReference type="OrthoDB" id="548867at2759"/>
<comment type="caution">
    <text evidence="5">The sequence shown here is derived from an EMBL/GenBank/DDBJ whole genome shotgun (WGS) entry which is preliminary data.</text>
</comment>
<dbReference type="Gene3D" id="3.60.70.12">
    <property type="entry name" value="L-amino peptidase D-ALA esterase/amidase"/>
    <property type="match status" value="1"/>
</dbReference>
<feature type="region of interest" description="Disordered" evidence="4">
    <location>
        <begin position="850"/>
        <end position="880"/>
    </location>
</feature>
<keyword evidence="2" id="KW-0547">Nucleotide-binding</keyword>
<evidence type="ECO:0000256" key="2">
    <source>
        <dbReference type="ARBA" id="ARBA00022741"/>
    </source>
</evidence>
<feature type="compositionally biased region" description="Low complexity" evidence="4">
    <location>
        <begin position="850"/>
        <end position="875"/>
    </location>
</feature>
<dbReference type="STRING" id="1245745.A0A0A2WCK5"/>
<feature type="compositionally biased region" description="Basic and acidic residues" evidence="4">
    <location>
        <begin position="940"/>
        <end position="961"/>
    </location>
</feature>
<dbReference type="SUPFAM" id="SSF52540">
    <property type="entry name" value="P-loop containing nucleoside triphosphate hydrolases"/>
    <property type="match status" value="1"/>
</dbReference>
<accession>A0A0A2WCK5</accession>
<dbReference type="EMBL" id="ANFO01000287">
    <property type="protein sequence ID" value="KGQ10709.1"/>
    <property type="molecule type" value="Genomic_DNA"/>
</dbReference>
<name>A0A0A2WCK5_BEABA</name>
<evidence type="ECO:0000256" key="4">
    <source>
        <dbReference type="SAM" id="MobiDB-lite"/>
    </source>
</evidence>
<dbReference type="GO" id="GO:0141164">
    <property type="term" value="P:mitochondrial protein quality control"/>
    <property type="evidence" value="ECO:0007669"/>
    <property type="project" value="EnsemblFungi"/>
</dbReference>
<dbReference type="InterPro" id="IPR005321">
    <property type="entry name" value="Peptidase_S58_DmpA"/>
</dbReference>